<proteinExistence type="predicted"/>
<evidence type="ECO:0000313" key="5">
    <source>
        <dbReference type="Proteomes" id="UP001498398"/>
    </source>
</evidence>
<keyword evidence="2" id="KW-0472">Membrane</keyword>
<keyword evidence="2" id="KW-1133">Transmembrane helix</keyword>
<evidence type="ECO:0000313" key="4">
    <source>
        <dbReference type="EMBL" id="KAK7469077.1"/>
    </source>
</evidence>
<protein>
    <recommendedName>
        <fullName evidence="6">Axial budding pattern protein 2</fullName>
    </recommendedName>
</protein>
<keyword evidence="2" id="KW-0812">Transmembrane</keyword>
<feature type="signal peptide" evidence="3">
    <location>
        <begin position="1"/>
        <end position="19"/>
    </location>
</feature>
<feature type="compositionally biased region" description="Basic and acidic residues" evidence="1">
    <location>
        <begin position="384"/>
        <end position="395"/>
    </location>
</feature>
<feature type="compositionally biased region" description="Pro residues" evidence="1">
    <location>
        <begin position="316"/>
        <end position="331"/>
    </location>
</feature>
<feature type="chain" id="PRO_5045876247" description="Axial budding pattern protein 2" evidence="3">
    <location>
        <begin position="20"/>
        <end position="614"/>
    </location>
</feature>
<feature type="compositionally biased region" description="Low complexity" evidence="1">
    <location>
        <begin position="553"/>
        <end position="566"/>
    </location>
</feature>
<evidence type="ECO:0000256" key="2">
    <source>
        <dbReference type="SAM" id="Phobius"/>
    </source>
</evidence>
<comment type="caution">
    <text evidence="4">The sequence shown here is derived from an EMBL/GenBank/DDBJ whole genome shotgun (WGS) entry which is preliminary data.</text>
</comment>
<feature type="transmembrane region" description="Helical" evidence="2">
    <location>
        <begin position="245"/>
        <end position="268"/>
    </location>
</feature>
<evidence type="ECO:0000256" key="3">
    <source>
        <dbReference type="SAM" id="SignalP"/>
    </source>
</evidence>
<feature type="region of interest" description="Disordered" evidence="1">
    <location>
        <begin position="312"/>
        <end position="331"/>
    </location>
</feature>
<evidence type="ECO:0000256" key="1">
    <source>
        <dbReference type="SAM" id="MobiDB-lite"/>
    </source>
</evidence>
<organism evidence="4 5">
    <name type="scientific">Marasmiellus scandens</name>
    <dbReference type="NCBI Taxonomy" id="2682957"/>
    <lineage>
        <taxon>Eukaryota</taxon>
        <taxon>Fungi</taxon>
        <taxon>Dikarya</taxon>
        <taxon>Basidiomycota</taxon>
        <taxon>Agaricomycotina</taxon>
        <taxon>Agaricomycetes</taxon>
        <taxon>Agaricomycetidae</taxon>
        <taxon>Agaricales</taxon>
        <taxon>Marasmiineae</taxon>
        <taxon>Omphalotaceae</taxon>
        <taxon>Marasmiellus</taxon>
    </lineage>
</organism>
<dbReference type="Proteomes" id="UP001498398">
    <property type="component" value="Unassembled WGS sequence"/>
</dbReference>
<feature type="region of interest" description="Disordered" evidence="1">
    <location>
        <begin position="384"/>
        <end position="404"/>
    </location>
</feature>
<accession>A0ABR1JXM8</accession>
<sequence length="614" mass="67056">MLLLFLAFVLVLGPQVVLSDSFKFSFSEVQQCEPLSISFKGTLDPEDPTPVTLTVLPFNGSVVSIPIPERALNSTSLNVSFLPLPEDSNFIASLDDTTGDNVGQVSDIVRVLPSDTTSCSLQSKEDFVPSFAVQDTLSQCENFTVRYDNGIAPTVRIFFPRGPSYELNRIEDDPSTSTATYLMVAPRQSQMLLMFNDTVSVETSALLSVQGDTSSSKSCFPRQNNMQPGNSQQSQSSKSGVSKSVAIGLGVGFGILLLLAIPMIWYVIRERRRNRKAMRNNEPAYFEKSASSYDSEEKRGYSTDASYEVHSIPNLPALPPKPARPPAPPPFLYNNSFETQPRTRSWDDGFVRDPAYVSGSYSPTFSDYPRSSISWEMITAGEDGLHRQRSTDSRRSQRNTKTILPSSKDLEAMLDVAGNDSGELSSISRNNSHVSRISRNSRPWGSAGNIEIPSAIHARTRSGTNSVLFPTMNPIQDIPQNVSFLGETATDDQGLPIFYESPASMGSRLRSSQASLQLENPGRLGSRFSAITTATDDSVGQIVQVHLQRPPVSASGSSTNNSSIGAEDGHGELGSDSPFRFPQQPTHYSPSPLARALRRESSVSMESWGNVEGR</sequence>
<reference evidence="4 5" key="1">
    <citation type="submission" date="2024-01" db="EMBL/GenBank/DDBJ databases">
        <title>A draft genome for the cacao thread blight pathogen Marasmiellus scandens.</title>
        <authorList>
            <person name="Baruah I.K."/>
            <person name="Leung J."/>
            <person name="Bukari Y."/>
            <person name="Amoako-Attah I."/>
            <person name="Meinhardt L.W."/>
            <person name="Bailey B.A."/>
            <person name="Cohen S.P."/>
        </authorList>
    </citation>
    <scope>NUCLEOTIDE SEQUENCE [LARGE SCALE GENOMIC DNA]</scope>
    <source>
        <strain evidence="4 5">GH-19</strain>
    </source>
</reference>
<evidence type="ECO:0008006" key="6">
    <source>
        <dbReference type="Google" id="ProtNLM"/>
    </source>
</evidence>
<name>A0ABR1JXM8_9AGAR</name>
<gene>
    <name evidence="4" type="ORF">VKT23_003571</name>
</gene>
<feature type="region of interest" description="Disordered" evidence="1">
    <location>
        <begin position="549"/>
        <end position="614"/>
    </location>
</feature>
<feature type="region of interest" description="Disordered" evidence="1">
    <location>
        <begin position="212"/>
        <end position="238"/>
    </location>
</feature>
<dbReference type="EMBL" id="JBANRG010000003">
    <property type="protein sequence ID" value="KAK7469077.1"/>
    <property type="molecule type" value="Genomic_DNA"/>
</dbReference>
<keyword evidence="3" id="KW-0732">Signal</keyword>
<keyword evidence="5" id="KW-1185">Reference proteome</keyword>
<feature type="compositionally biased region" description="Polar residues" evidence="1">
    <location>
        <begin position="212"/>
        <end position="230"/>
    </location>
</feature>